<feature type="transmembrane region" description="Helical" evidence="2">
    <location>
        <begin position="166"/>
        <end position="188"/>
    </location>
</feature>
<dbReference type="AlphaFoldDB" id="A0A1X7LXB5"/>
<dbReference type="EMBL" id="FXAZ01000009">
    <property type="protein sequence ID" value="SMG58097.1"/>
    <property type="molecule type" value="Genomic_DNA"/>
</dbReference>
<keyword evidence="2" id="KW-0472">Membrane</keyword>
<dbReference type="Proteomes" id="UP000193834">
    <property type="component" value="Unassembled WGS sequence"/>
</dbReference>
<dbReference type="OrthoDB" id="2680382at2"/>
<proteinExistence type="predicted"/>
<name>A0A1X7LXB5_9BACL</name>
<organism evidence="3 4">
    <name type="scientific">Paenibacillus aquistagni</name>
    <dbReference type="NCBI Taxonomy" id="1852522"/>
    <lineage>
        <taxon>Bacteria</taxon>
        <taxon>Bacillati</taxon>
        <taxon>Bacillota</taxon>
        <taxon>Bacilli</taxon>
        <taxon>Bacillales</taxon>
        <taxon>Paenibacillaceae</taxon>
        <taxon>Paenibacillus</taxon>
    </lineage>
</organism>
<evidence type="ECO:0000256" key="2">
    <source>
        <dbReference type="SAM" id="Phobius"/>
    </source>
</evidence>
<dbReference type="SUPFAM" id="SSF110997">
    <property type="entry name" value="Sporulation related repeat"/>
    <property type="match status" value="1"/>
</dbReference>
<reference evidence="3 4" key="1">
    <citation type="submission" date="2017-04" db="EMBL/GenBank/DDBJ databases">
        <authorList>
            <person name="Afonso C.L."/>
            <person name="Miller P.J."/>
            <person name="Scott M.A."/>
            <person name="Spackman E."/>
            <person name="Goraichik I."/>
            <person name="Dimitrov K.M."/>
            <person name="Suarez D.L."/>
            <person name="Swayne D.E."/>
        </authorList>
    </citation>
    <scope>NUCLEOTIDE SEQUENCE [LARGE SCALE GENOMIC DNA]</scope>
    <source>
        <strain evidence="3 4">11</strain>
    </source>
</reference>
<feature type="compositionally biased region" description="Basic and acidic residues" evidence="1">
    <location>
        <begin position="19"/>
        <end position="33"/>
    </location>
</feature>
<feature type="region of interest" description="Disordered" evidence="1">
    <location>
        <begin position="208"/>
        <end position="227"/>
    </location>
</feature>
<dbReference type="RefSeq" id="WP_085498448.1">
    <property type="nucleotide sequence ID" value="NZ_FXAZ01000009.1"/>
</dbReference>
<gene>
    <name evidence="3" type="ORF">SAMN06295960_4602</name>
</gene>
<accession>A0A1X7LXB5</accession>
<keyword evidence="4" id="KW-1185">Reference proteome</keyword>
<keyword evidence="2" id="KW-1133">Transmembrane helix</keyword>
<evidence type="ECO:0008006" key="5">
    <source>
        <dbReference type="Google" id="ProtNLM"/>
    </source>
</evidence>
<feature type="compositionally biased region" description="Basic and acidic residues" evidence="1">
    <location>
        <begin position="208"/>
        <end position="219"/>
    </location>
</feature>
<protein>
    <recommendedName>
        <fullName evidence="5">Sporulation related domain-containing protein</fullName>
    </recommendedName>
</protein>
<dbReference type="InterPro" id="IPR036680">
    <property type="entry name" value="SPOR-like_sf"/>
</dbReference>
<evidence type="ECO:0000313" key="4">
    <source>
        <dbReference type="Proteomes" id="UP000193834"/>
    </source>
</evidence>
<evidence type="ECO:0000313" key="3">
    <source>
        <dbReference type="EMBL" id="SMG58097.1"/>
    </source>
</evidence>
<evidence type="ECO:0000256" key="1">
    <source>
        <dbReference type="SAM" id="MobiDB-lite"/>
    </source>
</evidence>
<sequence length="445" mass="49404">MMERNTAKLTFRFPVQADDSNKQDMKSEEVKRQSIDWSDWQYEQMEAGTDKEKDIESTKINALEIAEDPHDPVLQDEEKRLLAQESPSIIIPPKDVEDEIDRIERMIRETGGTQADREEIVVSAEEASWGKTDKLEEEWTREAPKLEYAAISQAGARSSRPTLIRVALSVFGAVATGLALGLLTLSLFKGDTPLPDLNRDMAVMGTVSDKDAGANHNDESAAAAQNEPSKLADAVSLSIPARTTHVLQYGVFSQAEGAKKAEEELRSLGLAAVRVPGEEKGTERVFAAIADSRNAAMLLSDALKSQDLELYVRPLERKAYETLYFTGDAKLLETFVSKGDVVLDWLIVESSSMLQAKTPAAFDKASMENLRNIHQQWTEEGQRLKKTLNSVDEKEWAKVVQAMNTAINGVNEYNKKPSSAQLWNIQQASIQYSLLEGTWLSRLAG</sequence>
<dbReference type="STRING" id="1852522.SAMN06295960_4602"/>
<feature type="region of interest" description="Disordered" evidence="1">
    <location>
        <begin position="1"/>
        <end position="33"/>
    </location>
</feature>
<dbReference type="GO" id="GO:0042834">
    <property type="term" value="F:peptidoglycan binding"/>
    <property type="evidence" value="ECO:0007669"/>
    <property type="project" value="InterPro"/>
</dbReference>
<keyword evidence="2" id="KW-0812">Transmembrane</keyword>